<keyword evidence="4" id="KW-0597">Phosphoprotein</keyword>
<feature type="transmembrane region" description="Helical" evidence="16">
    <location>
        <begin position="195"/>
        <end position="225"/>
    </location>
</feature>
<dbReference type="GO" id="GO:0016298">
    <property type="term" value="F:lipase activity"/>
    <property type="evidence" value="ECO:0007669"/>
    <property type="project" value="TreeGrafter"/>
</dbReference>
<feature type="compositionally biased region" description="Polar residues" evidence="15">
    <location>
        <begin position="408"/>
        <end position="417"/>
    </location>
</feature>
<dbReference type="InterPro" id="IPR002921">
    <property type="entry name" value="Fungal_lipase-type"/>
</dbReference>
<keyword evidence="12 16" id="KW-0472">Membrane</keyword>
<feature type="region of interest" description="Disordered" evidence="15">
    <location>
        <begin position="443"/>
        <end position="483"/>
    </location>
</feature>
<keyword evidence="9" id="KW-0442">Lipid degradation</keyword>
<dbReference type="PANTHER" id="PTHR45792:SF8">
    <property type="entry name" value="DIACYLGLYCEROL LIPASE-ALPHA"/>
    <property type="match status" value="1"/>
</dbReference>
<name>A0A9N8E2X1_9STRA</name>
<accession>A0A9N8E2X1</accession>
<feature type="domain" description="Fungal lipase-type" evidence="17">
    <location>
        <begin position="643"/>
        <end position="783"/>
    </location>
</feature>
<comment type="cofactor">
    <cofactor evidence="1">
        <name>Ca(2+)</name>
        <dbReference type="ChEBI" id="CHEBI:29108"/>
    </cofactor>
</comment>
<feature type="region of interest" description="Disordered" evidence="15">
    <location>
        <begin position="364"/>
        <end position="419"/>
    </location>
</feature>
<evidence type="ECO:0000259" key="17">
    <source>
        <dbReference type="Pfam" id="PF01764"/>
    </source>
</evidence>
<feature type="compositionally biased region" description="Polar residues" evidence="15">
    <location>
        <begin position="470"/>
        <end position="483"/>
    </location>
</feature>
<keyword evidence="3" id="KW-1003">Cell membrane</keyword>
<dbReference type="EC" id="3.1.1.116" evidence="14"/>
<evidence type="ECO:0000256" key="1">
    <source>
        <dbReference type="ARBA" id="ARBA00001913"/>
    </source>
</evidence>
<evidence type="ECO:0000256" key="15">
    <source>
        <dbReference type="SAM" id="MobiDB-lite"/>
    </source>
</evidence>
<keyword evidence="6" id="KW-0479">Metal-binding</keyword>
<dbReference type="Pfam" id="PF01764">
    <property type="entry name" value="Lipase_3"/>
    <property type="match status" value="1"/>
</dbReference>
<comment type="subcellular location">
    <subcellularLocation>
        <location evidence="2">Cell membrane</location>
        <topology evidence="2">Multi-pass membrane protein</topology>
    </subcellularLocation>
</comment>
<reference evidence="18" key="1">
    <citation type="submission" date="2020-06" db="EMBL/GenBank/DDBJ databases">
        <authorList>
            <consortium name="Plant Systems Biology data submission"/>
        </authorList>
    </citation>
    <scope>NUCLEOTIDE SEQUENCE</scope>
    <source>
        <strain evidence="18">D6</strain>
    </source>
</reference>
<sequence>MPAIYLFQRRTLYGGDDLHVLALMTATARLAQLLCYSVLAYHGQHHVSSFAQGGRGLQGGTMQLGISTLEFGWMDAWEQRQQDRSLQDDNNNNDKCDHWFPFLLTSYTMAGIVFGVASLLLLARIYQVSSQGCPTIHRHPRTERMQQLLEWLFLPLNILHFLVWLVGMAAMAYAYSFEQQRDECHSTTSVSTFFTVLWIASGILLLLSQAIEIVWNALYVFVLYYNDPHAMIWTPNNSNNSSSSLLLHSQSYHHQSSSNTITNSDTTLQPPIQTYYDNHALVEQMWSDRCHNCCQWLGLGTCYIFGGKDLYGGNGALHYGDFARAMADYLETRGVLDVVPSDIIVGFLVLQQLQVQRRHVQRQEHKTQLHNHRANIANGNSPKGMRLSKSTASLEQHQLPTPQDLLRANNNQTTKTRPSGLLQAMGSMDAPQQQQRLLNNNDNQDSVMTTRGASFDHSSPPPPKVRSFRRQQSAGSGSSTFVNEQPANQFRSFQRLLSEQNRADVMVLQDGSRYAKYALAIYTWYLYLYVHPITGIPRLCAKAWNSNIKCGGGGCCCCSASSSQSLDGVPMNNNNNNNNNGSAANHAPPHRWEGDNICQAHKHALLLAAGLDNEADLVYVQLKNSFSDNPYCILLDHENQTVVLSMRGTFSLEDCVTDVLLEPECLEALGDEFGFADMAKGQHCHGGVLACARNVYRDLKRHGSLEYLLESKYPQYQLRLVGHSLGAATATMLGFMLKPAYPTLQCFNYSPPGATMTWDMAIQCQSWCTSFVLDCELVPRLSFEALEYLRDEVLDLIGRIRVSKLEVARRVATKTLWCGKKKLPNPRNEYDLEQAITSVDELDDLLSDLLLPSHEVPDTPEATSYRQQLEQFQSVQSERRSARGTRRTIRLFPPGRILHLVKTDEEQSCGVQVAKCLTCCMSNAGSLYTPCWIGNGDLNEIVISPTMGTDHFPDRMVTELEGIVRNFGLEQR</sequence>
<evidence type="ECO:0000313" key="18">
    <source>
        <dbReference type="EMBL" id="CAB9511531.1"/>
    </source>
</evidence>
<evidence type="ECO:0000256" key="2">
    <source>
        <dbReference type="ARBA" id="ARBA00004651"/>
    </source>
</evidence>
<dbReference type="PANTHER" id="PTHR45792">
    <property type="entry name" value="DIACYLGLYCEROL LIPASE HOMOLOG-RELATED"/>
    <property type="match status" value="1"/>
</dbReference>
<proteinExistence type="predicted"/>
<gene>
    <name evidence="18" type="ORF">SEMRO_489_G153300.1</name>
</gene>
<evidence type="ECO:0000256" key="12">
    <source>
        <dbReference type="ARBA" id="ARBA00023136"/>
    </source>
</evidence>
<keyword evidence="8" id="KW-0106">Calcium</keyword>
<keyword evidence="5 16" id="KW-0812">Transmembrane</keyword>
<dbReference type="AlphaFoldDB" id="A0A9N8E2X1"/>
<dbReference type="InterPro" id="IPR029058">
    <property type="entry name" value="AB_hydrolase_fold"/>
</dbReference>
<organism evidence="18 19">
    <name type="scientific">Seminavis robusta</name>
    <dbReference type="NCBI Taxonomy" id="568900"/>
    <lineage>
        <taxon>Eukaryota</taxon>
        <taxon>Sar</taxon>
        <taxon>Stramenopiles</taxon>
        <taxon>Ochrophyta</taxon>
        <taxon>Bacillariophyta</taxon>
        <taxon>Bacillariophyceae</taxon>
        <taxon>Bacillariophycidae</taxon>
        <taxon>Naviculales</taxon>
        <taxon>Naviculaceae</taxon>
        <taxon>Seminavis</taxon>
    </lineage>
</organism>
<evidence type="ECO:0000256" key="7">
    <source>
        <dbReference type="ARBA" id="ARBA00022801"/>
    </source>
</evidence>
<evidence type="ECO:0000256" key="16">
    <source>
        <dbReference type="SAM" id="Phobius"/>
    </source>
</evidence>
<evidence type="ECO:0000256" key="11">
    <source>
        <dbReference type="ARBA" id="ARBA00023098"/>
    </source>
</evidence>
<dbReference type="OrthoDB" id="438440at2759"/>
<comment type="catalytic activity">
    <reaction evidence="13">
        <text>a 1,2-diacyl-sn-glycerol + H2O = a 2-acylglycerol + a fatty acid + H(+)</text>
        <dbReference type="Rhea" id="RHEA:33275"/>
        <dbReference type="ChEBI" id="CHEBI:15377"/>
        <dbReference type="ChEBI" id="CHEBI:15378"/>
        <dbReference type="ChEBI" id="CHEBI:17389"/>
        <dbReference type="ChEBI" id="CHEBI:17815"/>
        <dbReference type="ChEBI" id="CHEBI:28868"/>
        <dbReference type="EC" id="3.1.1.116"/>
    </reaction>
    <physiologicalReaction direction="left-to-right" evidence="13">
        <dbReference type="Rhea" id="RHEA:33276"/>
    </physiologicalReaction>
</comment>
<dbReference type="CDD" id="cd00519">
    <property type="entry name" value="Lipase_3"/>
    <property type="match status" value="1"/>
</dbReference>
<evidence type="ECO:0000256" key="13">
    <source>
        <dbReference type="ARBA" id="ARBA00024531"/>
    </source>
</evidence>
<evidence type="ECO:0000256" key="10">
    <source>
        <dbReference type="ARBA" id="ARBA00022989"/>
    </source>
</evidence>
<evidence type="ECO:0000256" key="9">
    <source>
        <dbReference type="ARBA" id="ARBA00022963"/>
    </source>
</evidence>
<dbReference type="Proteomes" id="UP001153069">
    <property type="component" value="Unassembled WGS sequence"/>
</dbReference>
<feature type="transmembrane region" description="Helical" evidence="16">
    <location>
        <begin position="99"/>
        <end position="122"/>
    </location>
</feature>
<evidence type="ECO:0000256" key="4">
    <source>
        <dbReference type="ARBA" id="ARBA00022553"/>
    </source>
</evidence>
<dbReference type="GO" id="GO:0005886">
    <property type="term" value="C:plasma membrane"/>
    <property type="evidence" value="ECO:0007669"/>
    <property type="project" value="UniProtKB-SubCell"/>
</dbReference>
<dbReference type="Gene3D" id="3.40.50.1820">
    <property type="entry name" value="alpha/beta hydrolase"/>
    <property type="match status" value="1"/>
</dbReference>
<dbReference type="SUPFAM" id="SSF53474">
    <property type="entry name" value="alpha/beta-Hydrolases"/>
    <property type="match status" value="1"/>
</dbReference>
<keyword evidence="10 16" id="KW-1133">Transmembrane helix</keyword>
<feature type="compositionally biased region" description="Polar residues" evidence="15">
    <location>
        <begin position="388"/>
        <end position="401"/>
    </location>
</feature>
<evidence type="ECO:0000313" key="19">
    <source>
        <dbReference type="Proteomes" id="UP001153069"/>
    </source>
</evidence>
<feature type="transmembrane region" description="Helical" evidence="16">
    <location>
        <begin position="151"/>
        <end position="175"/>
    </location>
</feature>
<dbReference type="GO" id="GO:0046872">
    <property type="term" value="F:metal ion binding"/>
    <property type="evidence" value="ECO:0007669"/>
    <property type="project" value="UniProtKB-KW"/>
</dbReference>
<evidence type="ECO:0000256" key="5">
    <source>
        <dbReference type="ARBA" id="ARBA00022692"/>
    </source>
</evidence>
<evidence type="ECO:0000256" key="6">
    <source>
        <dbReference type="ARBA" id="ARBA00022723"/>
    </source>
</evidence>
<keyword evidence="11" id="KW-0443">Lipid metabolism</keyword>
<dbReference type="GO" id="GO:0016042">
    <property type="term" value="P:lipid catabolic process"/>
    <property type="evidence" value="ECO:0007669"/>
    <property type="project" value="UniProtKB-KW"/>
</dbReference>
<dbReference type="EMBL" id="CAICTM010000488">
    <property type="protein sequence ID" value="CAB9511531.1"/>
    <property type="molecule type" value="Genomic_DNA"/>
</dbReference>
<evidence type="ECO:0000256" key="14">
    <source>
        <dbReference type="ARBA" id="ARBA00026104"/>
    </source>
</evidence>
<evidence type="ECO:0000256" key="3">
    <source>
        <dbReference type="ARBA" id="ARBA00022475"/>
    </source>
</evidence>
<keyword evidence="19" id="KW-1185">Reference proteome</keyword>
<dbReference type="InterPro" id="IPR052214">
    <property type="entry name" value="DAG_Lipase-Related"/>
</dbReference>
<keyword evidence="7" id="KW-0378">Hydrolase</keyword>
<comment type="caution">
    <text evidence="18">The sequence shown here is derived from an EMBL/GenBank/DDBJ whole genome shotgun (WGS) entry which is preliminary data.</text>
</comment>
<evidence type="ECO:0000256" key="8">
    <source>
        <dbReference type="ARBA" id="ARBA00022837"/>
    </source>
</evidence>
<protein>
    <recommendedName>
        <fullName evidence="14">sn-1-specific diacylglycerol lipase</fullName>
        <ecNumber evidence="14">3.1.1.116</ecNumber>
    </recommendedName>
</protein>